<protein>
    <submittedName>
        <fullName evidence="1">ImmA/IrrE family metallo-endopeptidase</fullName>
    </submittedName>
</protein>
<comment type="caution">
    <text evidence="1">The sequence shown here is derived from an EMBL/GenBank/DDBJ whole genome shotgun (WGS) entry which is preliminary data.</text>
</comment>
<dbReference type="InterPro" id="IPR052345">
    <property type="entry name" value="Rad_response_metalloprotease"/>
</dbReference>
<dbReference type="EMBL" id="JASZYV010000005">
    <property type="protein sequence ID" value="MDM0046932.1"/>
    <property type="molecule type" value="Genomic_DNA"/>
</dbReference>
<proteinExistence type="predicted"/>
<organism evidence="1 2">
    <name type="scientific">Variovorax dokdonensis</name>
    <dbReference type="NCBI Taxonomy" id="344883"/>
    <lineage>
        <taxon>Bacteria</taxon>
        <taxon>Pseudomonadati</taxon>
        <taxon>Pseudomonadota</taxon>
        <taxon>Betaproteobacteria</taxon>
        <taxon>Burkholderiales</taxon>
        <taxon>Comamonadaceae</taxon>
        <taxon>Variovorax</taxon>
    </lineage>
</organism>
<dbReference type="PANTHER" id="PTHR43236:SF2">
    <property type="entry name" value="BLL0069 PROTEIN"/>
    <property type="match status" value="1"/>
</dbReference>
<gene>
    <name evidence="1" type="ORF">QTH91_20745</name>
</gene>
<name>A0ABT7NG79_9BURK</name>
<reference evidence="1" key="1">
    <citation type="submission" date="2023-06" db="EMBL/GenBank/DDBJ databases">
        <authorList>
            <person name="Jiang Y."/>
            <person name="Liu Q."/>
        </authorList>
    </citation>
    <scope>NUCLEOTIDE SEQUENCE</scope>
    <source>
        <strain evidence="1">CGMCC 1.12089</strain>
    </source>
</reference>
<dbReference type="RefSeq" id="WP_286662049.1">
    <property type="nucleotide sequence ID" value="NZ_JASZYV010000005.1"/>
</dbReference>
<dbReference type="SUPFAM" id="SSF47413">
    <property type="entry name" value="lambda repressor-like DNA-binding domains"/>
    <property type="match status" value="1"/>
</dbReference>
<accession>A0ABT7NG79</accession>
<sequence>MDEAEEFRTPGQLLAHLLEERGWSNRVLAVVLEAEETGISKLVADKKAVTPEIAISLEEVFDVPADRFLALQRGFDLAKARLVVRPNPKRATRAQLFGGLPVAEMIKRGWLNASDVRDLPVVERELARFFGVDAIDDIEILPHAAKRTVISEDATPTQLAWLYRVRQIASEMIVAKYSAASGRRAIEMLRPLTSAAEEARKVPRILAECGIRFLIVESLPSAKIDGVCFWLGETAPVIGMTLRFDRIDNFWFVLRHELEHVLQEHGKSAITIDAELEGVRAGVGDAISEEERVANAAASEFCVPKKTMDSFIARKAPTFADRDILGVAATLRVHPGLVAGQLRFRTGQYTRFASHLAKIRSIVTRSAVVDGWGDVAQVGH</sequence>
<dbReference type="InterPro" id="IPR010982">
    <property type="entry name" value="Lambda_DNA-bd_dom_sf"/>
</dbReference>
<dbReference type="PANTHER" id="PTHR43236">
    <property type="entry name" value="ANTITOXIN HIGA1"/>
    <property type="match status" value="1"/>
</dbReference>
<dbReference type="Proteomes" id="UP001174908">
    <property type="component" value="Unassembled WGS sequence"/>
</dbReference>
<keyword evidence="2" id="KW-1185">Reference proteome</keyword>
<dbReference type="Gene3D" id="1.10.260.40">
    <property type="entry name" value="lambda repressor-like DNA-binding domains"/>
    <property type="match status" value="1"/>
</dbReference>
<evidence type="ECO:0000313" key="1">
    <source>
        <dbReference type="EMBL" id="MDM0046932.1"/>
    </source>
</evidence>
<evidence type="ECO:0000313" key="2">
    <source>
        <dbReference type="Proteomes" id="UP001174908"/>
    </source>
</evidence>